<dbReference type="EMBL" id="JAAOLE020000001">
    <property type="protein sequence ID" value="NVI49979.1"/>
    <property type="molecule type" value="Genomic_DNA"/>
</dbReference>
<dbReference type="RefSeq" id="WP_166213153.1">
    <property type="nucleotide sequence ID" value="NZ_CP088285.1"/>
</dbReference>
<dbReference type="GO" id="GO:0008233">
    <property type="term" value="F:peptidase activity"/>
    <property type="evidence" value="ECO:0007669"/>
    <property type="project" value="UniProtKB-KW"/>
</dbReference>
<dbReference type="SUPFAM" id="SSF52096">
    <property type="entry name" value="ClpP/crotonase"/>
    <property type="match status" value="1"/>
</dbReference>
<organism evidence="2">
    <name type="scientific">Bradyrhizobium septentrionale</name>
    <dbReference type="NCBI Taxonomy" id="1404411"/>
    <lineage>
        <taxon>Bacteria</taxon>
        <taxon>Pseudomonadati</taxon>
        <taxon>Pseudomonadota</taxon>
        <taxon>Alphaproteobacteria</taxon>
        <taxon>Hyphomicrobiales</taxon>
        <taxon>Nitrobacteraceae</taxon>
        <taxon>Bradyrhizobium</taxon>
    </lineage>
</organism>
<proteinExistence type="predicted"/>
<evidence type="ECO:0000313" key="2">
    <source>
        <dbReference type="EMBL" id="NVI49979.1"/>
    </source>
</evidence>
<comment type="caution">
    <text evidence="2">The sequence shown here is derived from an EMBL/GenBank/DDBJ whole genome shotgun (WGS) entry which is preliminary data.</text>
</comment>
<reference evidence="2" key="1">
    <citation type="submission" date="2020-06" db="EMBL/GenBank/DDBJ databases">
        <title>Whole Genome Sequence of Bradyrhizobium sp. Strain 1S1.</title>
        <authorList>
            <person name="Bromfield E.S.P."/>
            <person name="Cloutier S."/>
        </authorList>
    </citation>
    <scope>NUCLEOTIDE SEQUENCE [LARGE SCALE GENOMIC DNA]</scope>
    <source>
        <strain evidence="2">1S1</strain>
    </source>
</reference>
<sequence length="279" mass="30617">MHSRRWSGLLACLVPFVLITSNANAAGVTGSVDCDPTTKYCSIKGLTIEGEISDTTTVALSRLIETFGRLRDPSVPSNTLSGTMIRLNSPGGSVTAAMAIGRLLRKNRMTASVNPYASCLSSCVLIYAGAATRLGYNEFARVGIHQPYFQVPNQKLDAETVRKNYDAMLADLRSYLREMNVSERLADEMMKTPPSSVRLLTAEEQESFGLSVIDPVERETSALMEAQNLGLDRMEYNRRDAHAMKTCPLDSSFFSCHDRLMKTGISNLPDLSKFGTPVE</sequence>
<keyword evidence="2" id="KW-0645">Protease</keyword>
<feature type="chain" id="PRO_5037402196" evidence="1">
    <location>
        <begin position="26"/>
        <end position="279"/>
    </location>
</feature>
<dbReference type="GO" id="GO:0006508">
    <property type="term" value="P:proteolysis"/>
    <property type="evidence" value="ECO:0007669"/>
    <property type="project" value="UniProtKB-KW"/>
</dbReference>
<name>A0A974A6Z3_9BRAD</name>
<evidence type="ECO:0000256" key="1">
    <source>
        <dbReference type="SAM" id="SignalP"/>
    </source>
</evidence>
<dbReference type="InterPro" id="IPR029045">
    <property type="entry name" value="ClpP/crotonase-like_dom_sf"/>
</dbReference>
<feature type="signal peptide" evidence="1">
    <location>
        <begin position="1"/>
        <end position="25"/>
    </location>
</feature>
<dbReference type="Pfam" id="PF00574">
    <property type="entry name" value="CLP_protease"/>
    <property type="match status" value="1"/>
</dbReference>
<accession>A0A974A6Z3</accession>
<dbReference type="InterPro" id="IPR023562">
    <property type="entry name" value="ClpP/TepA"/>
</dbReference>
<keyword evidence="2" id="KW-0378">Hydrolase</keyword>
<gene>
    <name evidence="2" type="ORF">HAP48_045500</name>
</gene>
<protein>
    <submittedName>
        <fullName evidence="2">ATP-dependent Clp protease proteolytic subunit</fullName>
    </submittedName>
</protein>
<keyword evidence="1" id="KW-0732">Signal</keyword>
<dbReference type="AlphaFoldDB" id="A0A974A6Z3"/>
<dbReference type="Gene3D" id="3.90.226.10">
    <property type="entry name" value="2-enoyl-CoA Hydratase, Chain A, domain 1"/>
    <property type="match status" value="1"/>
</dbReference>